<dbReference type="PANTHER" id="PTHR43326">
    <property type="entry name" value="METHIONYL-TRNA SYNTHETASE"/>
    <property type="match status" value="1"/>
</dbReference>
<dbReference type="Pfam" id="PF09334">
    <property type="entry name" value="tRNA-synt_1g"/>
    <property type="match status" value="1"/>
</dbReference>
<keyword evidence="5 9" id="KW-0648">Protein biosynthesis</keyword>
<evidence type="ECO:0000313" key="12">
    <source>
        <dbReference type="WBParaSite" id="TMUE_3000014391.1"/>
    </source>
</evidence>
<evidence type="ECO:0000256" key="9">
    <source>
        <dbReference type="RuleBase" id="RU363039"/>
    </source>
</evidence>
<evidence type="ECO:0000256" key="3">
    <source>
        <dbReference type="ARBA" id="ARBA00022741"/>
    </source>
</evidence>
<dbReference type="EC" id="6.1.1.10" evidence="1"/>
<dbReference type="Gene3D" id="2.170.220.10">
    <property type="match status" value="1"/>
</dbReference>
<comment type="similarity">
    <text evidence="9">Belongs to the class-I aminoacyl-tRNA synthetase family.</text>
</comment>
<name>A0A5S6R474_TRIMR</name>
<evidence type="ECO:0000256" key="5">
    <source>
        <dbReference type="ARBA" id="ARBA00022917"/>
    </source>
</evidence>
<feature type="domain" description="Methionyl/Leucyl tRNA synthetase" evidence="10">
    <location>
        <begin position="13"/>
        <end position="368"/>
    </location>
</feature>
<dbReference type="STRING" id="70415.A0A5S6R474"/>
<dbReference type="GO" id="GO:0004825">
    <property type="term" value="F:methionine-tRNA ligase activity"/>
    <property type="evidence" value="ECO:0007669"/>
    <property type="project" value="UniProtKB-EC"/>
</dbReference>
<accession>A0A5S6R474</accession>
<dbReference type="CDD" id="cd00814">
    <property type="entry name" value="MetRS_core"/>
    <property type="match status" value="1"/>
</dbReference>
<keyword evidence="4 9" id="KW-0067">ATP-binding</keyword>
<evidence type="ECO:0000256" key="6">
    <source>
        <dbReference type="ARBA" id="ARBA00023146"/>
    </source>
</evidence>
<evidence type="ECO:0000256" key="2">
    <source>
        <dbReference type="ARBA" id="ARBA00022598"/>
    </source>
</evidence>
<dbReference type="Gene3D" id="1.10.730.10">
    <property type="entry name" value="Isoleucyl-tRNA Synthetase, Domain 1"/>
    <property type="match status" value="1"/>
</dbReference>
<organism evidence="11 12">
    <name type="scientific">Trichuris muris</name>
    <name type="common">Mouse whipworm</name>
    <dbReference type="NCBI Taxonomy" id="70415"/>
    <lineage>
        <taxon>Eukaryota</taxon>
        <taxon>Metazoa</taxon>
        <taxon>Ecdysozoa</taxon>
        <taxon>Nematoda</taxon>
        <taxon>Enoplea</taxon>
        <taxon>Dorylaimia</taxon>
        <taxon>Trichinellida</taxon>
        <taxon>Trichuridae</taxon>
        <taxon>Trichuris</taxon>
    </lineage>
</organism>
<reference evidence="12" key="1">
    <citation type="submission" date="2019-12" db="UniProtKB">
        <authorList>
            <consortium name="WormBaseParasite"/>
        </authorList>
    </citation>
    <scope>IDENTIFICATION</scope>
</reference>
<dbReference type="InterPro" id="IPR015413">
    <property type="entry name" value="Methionyl/Leucyl_tRNA_Synth"/>
</dbReference>
<dbReference type="WBParaSite" id="TMUE_3000014391.1">
    <property type="protein sequence ID" value="TMUE_3000014391.1"/>
    <property type="gene ID" value="WBGene00290054"/>
</dbReference>
<keyword evidence="6 9" id="KW-0030">Aminoacyl-tRNA synthetase</keyword>
<dbReference type="InterPro" id="IPR041872">
    <property type="entry name" value="Anticodon_Met"/>
</dbReference>
<dbReference type="InterPro" id="IPR014729">
    <property type="entry name" value="Rossmann-like_a/b/a_fold"/>
</dbReference>
<evidence type="ECO:0000256" key="4">
    <source>
        <dbReference type="ARBA" id="ARBA00022840"/>
    </source>
</evidence>
<evidence type="ECO:0000256" key="7">
    <source>
        <dbReference type="ARBA" id="ARBA00026124"/>
    </source>
</evidence>
<dbReference type="PRINTS" id="PR01041">
    <property type="entry name" value="TRNASYNTHMET"/>
</dbReference>
<dbReference type="Gene3D" id="3.40.50.620">
    <property type="entry name" value="HUPs"/>
    <property type="match status" value="1"/>
</dbReference>
<dbReference type="PANTHER" id="PTHR43326:SF1">
    <property type="entry name" value="METHIONINE--TRNA LIGASE, MITOCHONDRIAL"/>
    <property type="match status" value="1"/>
</dbReference>
<dbReference type="AlphaFoldDB" id="A0A5S6R474"/>
<evidence type="ECO:0000256" key="8">
    <source>
        <dbReference type="ARBA" id="ARBA00030331"/>
    </source>
</evidence>
<proteinExistence type="inferred from homology"/>
<keyword evidence="11" id="KW-1185">Reference proteome</keyword>
<dbReference type="Proteomes" id="UP000046395">
    <property type="component" value="Unassembled WGS sequence"/>
</dbReference>
<dbReference type="GO" id="GO:0005524">
    <property type="term" value="F:ATP binding"/>
    <property type="evidence" value="ECO:0007669"/>
    <property type="project" value="UniProtKB-KW"/>
</dbReference>
<dbReference type="InterPro" id="IPR009080">
    <property type="entry name" value="tRNAsynth_Ia_anticodon-bd"/>
</dbReference>
<dbReference type="GO" id="GO:0006431">
    <property type="term" value="P:methionyl-tRNA aminoacylation"/>
    <property type="evidence" value="ECO:0007669"/>
    <property type="project" value="InterPro"/>
</dbReference>
<evidence type="ECO:0000313" key="11">
    <source>
        <dbReference type="Proteomes" id="UP000046395"/>
    </source>
</evidence>
<keyword evidence="3 9" id="KW-0547">Nucleotide-binding</keyword>
<evidence type="ECO:0000256" key="1">
    <source>
        <dbReference type="ARBA" id="ARBA00012838"/>
    </source>
</evidence>
<dbReference type="InterPro" id="IPR014758">
    <property type="entry name" value="Met-tRNA_synth"/>
</dbReference>
<keyword evidence="2 9" id="KW-0436">Ligase</keyword>
<dbReference type="InterPro" id="IPR033911">
    <property type="entry name" value="MetRS_core"/>
</dbReference>
<dbReference type="SUPFAM" id="SSF47323">
    <property type="entry name" value="Anticodon-binding domain of a subclass of class I aminoacyl-tRNA synthetases"/>
    <property type="match status" value="1"/>
</dbReference>
<dbReference type="SUPFAM" id="SSF52374">
    <property type="entry name" value="Nucleotidylyl transferase"/>
    <property type="match status" value="1"/>
</dbReference>
<protein>
    <recommendedName>
        <fullName evidence="7">Methionine--tRNA ligase, mitochondrial</fullName>
        <ecNumber evidence="1">6.1.1.10</ecNumber>
    </recommendedName>
    <alternativeName>
        <fullName evidence="8">Mitochondrial methionyl-tRNA synthetase</fullName>
    </alternativeName>
</protein>
<dbReference type="NCBIfam" id="TIGR00398">
    <property type="entry name" value="metG"/>
    <property type="match status" value="1"/>
</dbReference>
<dbReference type="CDD" id="cd07957">
    <property type="entry name" value="Anticodon_Ia_Met"/>
    <property type="match status" value="1"/>
</dbReference>
<evidence type="ECO:0000259" key="10">
    <source>
        <dbReference type="Pfam" id="PF09334"/>
    </source>
</evidence>
<dbReference type="InterPro" id="IPR023457">
    <property type="entry name" value="Met-tRNA_synth_2"/>
</dbReference>
<sequence>MKLGTTCSAVSFFVTTPIYYASAAPHIGHLYSSLIADAANRWHKLKAVENQATLFTTGTDEHGSKVAKAAVDAGLPVESYCTEVSQKYKFMHEKFAIHANQFIRTTEERHRRAVHQFWELLARRDCLYKGAYSGWYCNSDECFYAADELCDGESGKIAKQSGHPVVWLCETNYMFRLRHFLPAVKSWLERSDVIQPAKYLSLLLDQIDAHGDISVSRDSKRQSWGIEVPGDPSQTIYVWLDALINYLTVAGYPDELSRWPPDCQVIGKDILKFHGIFWPAFLLAAGLPLPKKIFCHGHWTVDGRKMSKSLNNVVDPVSEANQLTSEGLRYFLLRQGVAHSDGNYSTNLATEIVNDELANAIGNLLSRITSKSLLRGGIFPDYQEEYARECFAEDAALLDNLNSLSDSVAVCYDHLNFAQGINAIMTTIKLANAFVQRKAPWKMVNSENSCEQLNTVLYFAMQSLRIASILLIPVVPALAGRILDSLGVEQQHRLFVHCKLMNYPSRSLVGTPLNVGQFQKVFPRLSVKQR</sequence>